<dbReference type="Proteomes" id="UP000289562">
    <property type="component" value="Unassembled WGS sequence"/>
</dbReference>
<name>A0A2S7MAR6_ENTFC</name>
<evidence type="ECO:0000256" key="1">
    <source>
        <dbReference type="SAM" id="Phobius"/>
    </source>
</evidence>
<sequence>MTKVLSQFFFTNKWRSRDSLSTIRHNFVKYGKLFFKIASYCSCGLLVAMFVRVFIIAQG</sequence>
<organism evidence="2 3">
    <name type="scientific">Enterococcus faecium</name>
    <name type="common">Streptococcus faecium</name>
    <dbReference type="NCBI Taxonomy" id="1352"/>
    <lineage>
        <taxon>Bacteria</taxon>
        <taxon>Bacillati</taxon>
        <taxon>Bacillota</taxon>
        <taxon>Bacilli</taxon>
        <taxon>Lactobacillales</taxon>
        <taxon>Enterococcaceae</taxon>
        <taxon>Enterococcus</taxon>
    </lineage>
</organism>
<dbReference type="AlphaFoldDB" id="A0A2S7MAR6"/>
<keyword evidence="1" id="KW-1133">Transmembrane helix</keyword>
<dbReference type="EMBL" id="PJVH01000007">
    <property type="protein sequence ID" value="RXU90734.1"/>
    <property type="molecule type" value="Genomic_DNA"/>
</dbReference>
<gene>
    <name evidence="2" type="ORF">CYQ77_03280</name>
</gene>
<accession>A0A2S7MAR6</accession>
<protein>
    <submittedName>
        <fullName evidence="2">Uncharacterized protein</fullName>
    </submittedName>
</protein>
<keyword evidence="1" id="KW-0472">Membrane</keyword>
<evidence type="ECO:0000313" key="2">
    <source>
        <dbReference type="EMBL" id="RXU90734.1"/>
    </source>
</evidence>
<comment type="caution">
    <text evidence="2">The sequence shown here is derived from an EMBL/GenBank/DDBJ whole genome shotgun (WGS) entry which is preliminary data.</text>
</comment>
<proteinExistence type="predicted"/>
<reference evidence="2 3" key="1">
    <citation type="submission" date="2017-12" db="EMBL/GenBank/DDBJ databases">
        <title>A pool of 800 enterococci isolated from chicken carcass rinse samples from New Zealand.</title>
        <authorList>
            <person name="Zhang J."/>
            <person name="Rogers L."/>
            <person name="Midwinter A."/>
            <person name="French N."/>
        </authorList>
    </citation>
    <scope>NUCLEOTIDE SEQUENCE [LARGE SCALE GENOMIC DNA]</scope>
    <source>
        <strain evidence="2 3">EN697</strain>
    </source>
</reference>
<evidence type="ECO:0000313" key="3">
    <source>
        <dbReference type="Proteomes" id="UP000289562"/>
    </source>
</evidence>
<keyword evidence="1" id="KW-0812">Transmembrane</keyword>
<feature type="transmembrane region" description="Helical" evidence="1">
    <location>
        <begin position="33"/>
        <end position="57"/>
    </location>
</feature>